<dbReference type="PANTHER" id="PTHR43081">
    <property type="entry name" value="ADENYLATE CYCLASE, TERMINAL-DIFFERENTIATION SPECIFIC-RELATED"/>
    <property type="match status" value="1"/>
</dbReference>
<dbReference type="Gene3D" id="3.30.70.1230">
    <property type="entry name" value="Nucleotide cyclase"/>
    <property type="match status" value="1"/>
</dbReference>
<dbReference type="InterPro" id="IPR001054">
    <property type="entry name" value="A/G_cyclase"/>
</dbReference>
<feature type="transmembrane region" description="Helical" evidence="2">
    <location>
        <begin position="192"/>
        <end position="214"/>
    </location>
</feature>
<name>A0A508WQ25_9HYPH</name>
<proteinExistence type="predicted"/>
<dbReference type="Pfam" id="PF00211">
    <property type="entry name" value="Guanylate_cyc"/>
    <property type="match status" value="1"/>
</dbReference>
<keyword evidence="2" id="KW-0472">Membrane</keyword>
<dbReference type="InterPro" id="IPR019734">
    <property type="entry name" value="TPR_rpt"/>
</dbReference>
<dbReference type="PANTHER" id="PTHR43081:SF19">
    <property type="entry name" value="PH-SENSITIVE ADENYLATE CYCLASE RV1264"/>
    <property type="match status" value="1"/>
</dbReference>
<dbReference type="Proteomes" id="UP000507954">
    <property type="component" value="Unassembled WGS sequence"/>
</dbReference>
<dbReference type="RefSeq" id="WP_180161337.1">
    <property type="nucleotide sequence ID" value="NZ_CABFNB010000010.1"/>
</dbReference>
<dbReference type="SMART" id="SM00028">
    <property type="entry name" value="TPR"/>
    <property type="match status" value="4"/>
</dbReference>
<dbReference type="InterPro" id="IPR050697">
    <property type="entry name" value="Adenylyl/Guanylyl_Cyclase_3/4"/>
</dbReference>
<evidence type="ECO:0000256" key="1">
    <source>
        <dbReference type="PROSITE-ProRule" id="PRU00339"/>
    </source>
</evidence>
<keyword evidence="2" id="KW-0812">Transmembrane</keyword>
<dbReference type="GO" id="GO:0035556">
    <property type="term" value="P:intracellular signal transduction"/>
    <property type="evidence" value="ECO:0007669"/>
    <property type="project" value="InterPro"/>
</dbReference>
<dbReference type="GO" id="GO:0006171">
    <property type="term" value="P:cAMP biosynthetic process"/>
    <property type="evidence" value="ECO:0007669"/>
    <property type="project" value="TreeGrafter"/>
</dbReference>
<reference evidence="4 5" key="1">
    <citation type="submission" date="2019-06" db="EMBL/GenBank/DDBJ databases">
        <authorList>
            <person name="Le Quere A."/>
            <person name="Colella S."/>
        </authorList>
    </citation>
    <scope>NUCLEOTIDE SEQUENCE [LARGE SCALE GENOMIC DNA]</scope>
    <source>
        <strain evidence="4">EmedicaeMD41</strain>
    </source>
</reference>
<feature type="repeat" description="TPR" evidence="1">
    <location>
        <begin position="451"/>
        <end position="484"/>
    </location>
</feature>
<dbReference type="AlphaFoldDB" id="A0A508WQ25"/>
<dbReference type="GO" id="GO:0004016">
    <property type="term" value="F:adenylate cyclase activity"/>
    <property type="evidence" value="ECO:0007669"/>
    <property type="project" value="UniProtKB-ARBA"/>
</dbReference>
<evidence type="ECO:0000313" key="4">
    <source>
        <dbReference type="EMBL" id="VTZ59412.1"/>
    </source>
</evidence>
<dbReference type="InterPro" id="IPR011990">
    <property type="entry name" value="TPR-like_helical_dom_sf"/>
</dbReference>
<protein>
    <submittedName>
        <fullName evidence="4">Adenylate/guanylate cyclase domain-containing protein</fullName>
    </submittedName>
</protein>
<dbReference type="PROSITE" id="PS50005">
    <property type="entry name" value="TPR"/>
    <property type="match status" value="1"/>
</dbReference>
<accession>A0A508WQ25</accession>
<dbReference type="Gene3D" id="1.25.40.10">
    <property type="entry name" value="Tetratricopeptide repeat domain"/>
    <property type="match status" value="1"/>
</dbReference>
<keyword evidence="1" id="KW-0802">TPR repeat</keyword>
<organism evidence="4 5">
    <name type="scientific">Sinorhizobium medicae</name>
    <dbReference type="NCBI Taxonomy" id="110321"/>
    <lineage>
        <taxon>Bacteria</taxon>
        <taxon>Pseudomonadati</taxon>
        <taxon>Pseudomonadota</taxon>
        <taxon>Alphaproteobacteria</taxon>
        <taxon>Hyphomicrobiales</taxon>
        <taxon>Rhizobiaceae</taxon>
        <taxon>Sinorhizobium/Ensifer group</taxon>
        <taxon>Sinorhizobium</taxon>
    </lineage>
</organism>
<dbReference type="CDD" id="cd07302">
    <property type="entry name" value="CHD"/>
    <property type="match status" value="1"/>
</dbReference>
<evidence type="ECO:0000313" key="5">
    <source>
        <dbReference type="Proteomes" id="UP000507954"/>
    </source>
</evidence>
<feature type="domain" description="Guanylate cyclase" evidence="3">
    <location>
        <begin position="7"/>
        <end position="122"/>
    </location>
</feature>
<gene>
    <name evidence="4" type="ORF">EMEDMD4_1070030</name>
</gene>
<keyword evidence="2" id="KW-1133">Transmembrane helix</keyword>
<dbReference type="SUPFAM" id="SSF55073">
    <property type="entry name" value="Nucleotide cyclase"/>
    <property type="match status" value="1"/>
</dbReference>
<dbReference type="PROSITE" id="PS50125">
    <property type="entry name" value="GUANYLATE_CYCLASE_2"/>
    <property type="match status" value="1"/>
</dbReference>
<evidence type="ECO:0000259" key="3">
    <source>
        <dbReference type="PROSITE" id="PS50125"/>
    </source>
</evidence>
<dbReference type="SUPFAM" id="SSF48452">
    <property type="entry name" value="TPR-like"/>
    <property type="match status" value="1"/>
</dbReference>
<dbReference type="EMBL" id="CABFNB010000010">
    <property type="protein sequence ID" value="VTZ59412.1"/>
    <property type="molecule type" value="Genomic_DNA"/>
</dbReference>
<dbReference type="InterPro" id="IPR029787">
    <property type="entry name" value="Nucleotide_cyclase"/>
</dbReference>
<sequence length="644" mass="70531">MDRKLSAILAADIVGYSKHMERDEQGTYERLVAGRKELFEPEIARHHGRVFKLMGDGLLAEFSSVVDAVECAVALQRGLAERNVAVAASDRIQVRIGVNLGEVIVEGDDRYGEGVNIATRLEQVAEPGTVYVSEKVAREVERKLAFGFERMGSQHVKNISEPVILYRVKLDGLPKSRIKPTRWLARHRWPGAAAGAVLAATVAATAALGIPAWLRQPILISNDRPSLAVLPFTNLGGDAKWDRIAGGLTEDIITDLSHARNLLVVARTSTQQYKDTAPDPQKVGRELGVKYLLQGSLQASGDKLRITSQLVDASTGGHIWSQRFDRDAEDIFEVQTEVTGSIATTLAGYDGQLAGAELEVIRRKPPGNLNAFETYLLGVEAKHKVTKDSLAEAERLFKKAIELDPNMARAYVALVYVYSYSIDLGIAPPEELLPKQREAAQRAVALDPSDGETHLAMAASYAYRGEPEPALAEFTKAEQLAPNNADILILIAWYLPAFGESQRAVELADRALLLNPLHPDWYKQGLANVYFYGRQFEKSARYARTVKDPFALDKAFEAMALAYLDKQEEASKAASQVRKLNPDWNAEQYLSDIGGYAEAEAELFVEGARKAGLPACIDNVGVAKHASFIHVKSCSAQRNKAASG</sequence>
<dbReference type="Gene3D" id="3.40.50.10070">
    <property type="entry name" value="TolB, N-terminal domain"/>
    <property type="match status" value="1"/>
</dbReference>
<evidence type="ECO:0000256" key="2">
    <source>
        <dbReference type="SAM" id="Phobius"/>
    </source>
</evidence>